<dbReference type="InterPro" id="IPR036188">
    <property type="entry name" value="FAD/NAD-bd_sf"/>
</dbReference>
<comment type="caution">
    <text evidence="2">The sequence shown here is derived from an EMBL/GenBank/DDBJ whole genome shotgun (WGS) entry which is preliminary data.</text>
</comment>
<dbReference type="EMBL" id="JACHWB010000002">
    <property type="protein sequence ID" value="MBB3019098.1"/>
    <property type="molecule type" value="Genomic_DNA"/>
</dbReference>
<keyword evidence="3" id="KW-1185">Reference proteome</keyword>
<name>A0A7W4VKW4_9HYPH</name>
<dbReference type="PRINTS" id="PR00411">
    <property type="entry name" value="PNDRDTASEI"/>
</dbReference>
<dbReference type="AlphaFoldDB" id="A0A7W4VKW4"/>
<proteinExistence type="predicted"/>
<organism evidence="2 3">
    <name type="scientific">Microvirga lupini</name>
    <dbReference type="NCBI Taxonomy" id="420324"/>
    <lineage>
        <taxon>Bacteria</taxon>
        <taxon>Pseudomonadati</taxon>
        <taxon>Pseudomonadota</taxon>
        <taxon>Alphaproteobacteria</taxon>
        <taxon>Hyphomicrobiales</taxon>
        <taxon>Methylobacteriaceae</taxon>
        <taxon>Microvirga</taxon>
    </lineage>
</organism>
<dbReference type="PANTHER" id="PTHR43539:SF78">
    <property type="entry name" value="FLAVIN-CONTAINING MONOOXYGENASE"/>
    <property type="match status" value="1"/>
</dbReference>
<dbReference type="GO" id="GO:0004497">
    <property type="term" value="F:monooxygenase activity"/>
    <property type="evidence" value="ECO:0007669"/>
    <property type="project" value="TreeGrafter"/>
</dbReference>
<dbReference type="InterPro" id="IPR050982">
    <property type="entry name" value="Auxin_biosynth/cation_transpt"/>
</dbReference>
<evidence type="ECO:0000256" key="1">
    <source>
        <dbReference type="ARBA" id="ARBA00023002"/>
    </source>
</evidence>
<dbReference type="Proteomes" id="UP000532010">
    <property type="component" value="Unassembled WGS sequence"/>
</dbReference>
<dbReference type="Gene3D" id="3.50.50.60">
    <property type="entry name" value="FAD/NAD(P)-binding domain"/>
    <property type="match status" value="2"/>
</dbReference>
<sequence>MTSDIDCLDAAVVGGGWAGLGVSYYLAQAGLRHCVLERSRIGETWRTQRWDSFRLNTPNWASMMPGDRYDGPDPDGFMTRDAFVALLEDFAARNHLPVETRTPVAALAFDGEQDRFRLETSRGARWARNVVIASGSLNRPRRPKLAAGLSTSLLQLDASEYRNPASLPAGAVLVVGSAQCGGQIAEDLVQAGRRVFLATGRVGRGARRYRGHDIVFWFTRGGLFDVPRKDFVDASGYIMGRPLLGAGRTLSLQSLSAQGVVLLGRLVGVEDGCLTFAGDLEANVRFGDEVSTRVKRSIDDYIAAKGIDAPPADDDPAETITPRLPDPPILSLDPSEDGIAALIWCTGFEGDFGWVRVPGVLNALGEPVHEEGVTAQPGLYFAGLDFGSTRNSGTLLSLAKESQQLVSHLLARHAPAH</sequence>
<evidence type="ECO:0000313" key="2">
    <source>
        <dbReference type="EMBL" id="MBB3019098.1"/>
    </source>
</evidence>
<dbReference type="GO" id="GO:0050660">
    <property type="term" value="F:flavin adenine dinucleotide binding"/>
    <property type="evidence" value="ECO:0007669"/>
    <property type="project" value="TreeGrafter"/>
</dbReference>
<dbReference type="Pfam" id="PF13738">
    <property type="entry name" value="Pyr_redox_3"/>
    <property type="match status" value="1"/>
</dbReference>
<dbReference type="SUPFAM" id="SSF51905">
    <property type="entry name" value="FAD/NAD(P)-binding domain"/>
    <property type="match status" value="1"/>
</dbReference>
<accession>A0A7W4VKW4</accession>
<dbReference type="PANTHER" id="PTHR43539">
    <property type="entry name" value="FLAVIN-BINDING MONOOXYGENASE-LIKE PROTEIN (AFU_ORTHOLOGUE AFUA_4G09220)"/>
    <property type="match status" value="1"/>
</dbReference>
<protein>
    <submittedName>
        <fullName evidence="2">Putative flavoprotein involved in K+ transport</fullName>
    </submittedName>
</protein>
<dbReference type="RefSeq" id="WP_183449847.1">
    <property type="nucleotide sequence ID" value="NZ_JACHWB010000002.1"/>
</dbReference>
<keyword evidence="1" id="KW-0560">Oxidoreductase</keyword>
<evidence type="ECO:0000313" key="3">
    <source>
        <dbReference type="Proteomes" id="UP000532010"/>
    </source>
</evidence>
<reference evidence="2 3" key="1">
    <citation type="submission" date="2020-08" db="EMBL/GenBank/DDBJ databases">
        <title>The Agave Microbiome: Exploring the role of microbial communities in plant adaptations to desert environments.</title>
        <authorList>
            <person name="Partida-Martinez L.P."/>
        </authorList>
    </citation>
    <scope>NUCLEOTIDE SEQUENCE [LARGE SCALE GENOMIC DNA]</scope>
    <source>
        <strain evidence="2 3">AT3.9</strain>
    </source>
</reference>
<gene>
    <name evidence="2" type="ORF">FHR70_002152</name>
</gene>